<evidence type="ECO:0000256" key="2">
    <source>
        <dbReference type="ARBA" id="ARBA00022555"/>
    </source>
</evidence>
<dbReference type="Gene3D" id="3.20.20.70">
    <property type="entry name" value="Aldolase class I"/>
    <property type="match status" value="1"/>
</dbReference>
<keyword evidence="3 9" id="KW-0285">Flavoprotein</keyword>
<feature type="site" description="Interacts with tRNA" evidence="9">
    <location>
        <position position="194"/>
    </location>
</feature>
<feature type="site" description="Interacts with tRNA" evidence="9">
    <location>
        <position position="103"/>
    </location>
</feature>
<keyword evidence="7 9" id="KW-0694">RNA-binding</keyword>
<evidence type="ECO:0000256" key="1">
    <source>
        <dbReference type="ARBA" id="ARBA00001917"/>
    </source>
</evidence>
<dbReference type="CDD" id="cd02801">
    <property type="entry name" value="DUS_like_FMN"/>
    <property type="match status" value="1"/>
</dbReference>
<dbReference type="PIRSF" id="PIRSF006621">
    <property type="entry name" value="Dus"/>
    <property type="match status" value="1"/>
</dbReference>
<name>A0A344J6V9_9GAMM</name>
<dbReference type="PROSITE" id="PS01136">
    <property type="entry name" value="UPF0034"/>
    <property type="match status" value="1"/>
</dbReference>
<dbReference type="GO" id="GO:0102266">
    <property type="term" value="F:tRNA-dihydrouridine20a synthase activity"/>
    <property type="evidence" value="ECO:0007669"/>
    <property type="project" value="RHEA"/>
</dbReference>
<reference evidence="15" key="1">
    <citation type="submission" date="2018-05" db="EMBL/GenBank/DDBJ databases">
        <title>Luteimonas pekinense sp. nov., isolated from human Meibomian gland secretions, Beijing, China.</title>
        <authorList>
            <person name="Wen T."/>
            <person name="Bai H."/>
            <person name="Lv H."/>
        </authorList>
    </citation>
    <scope>NUCLEOTIDE SEQUENCE [LARGE SCALE GENOMIC DNA]</scope>
    <source>
        <strain evidence="15">83-4</strain>
    </source>
</reference>
<dbReference type="GO" id="GO:0050660">
    <property type="term" value="F:flavin adenine dinucleotide binding"/>
    <property type="evidence" value="ECO:0007669"/>
    <property type="project" value="InterPro"/>
</dbReference>
<evidence type="ECO:0000256" key="3">
    <source>
        <dbReference type="ARBA" id="ARBA00022630"/>
    </source>
</evidence>
<comment type="catalytic activity">
    <reaction evidence="9">
        <text>5,6-dihydrouridine(20a) in tRNA + NAD(+) = uridine(20a) in tRNA + NADH + H(+)</text>
        <dbReference type="Rhea" id="RHEA:53348"/>
        <dbReference type="Rhea" id="RHEA-COMP:13535"/>
        <dbReference type="Rhea" id="RHEA-COMP:13536"/>
        <dbReference type="ChEBI" id="CHEBI:15378"/>
        <dbReference type="ChEBI" id="CHEBI:57540"/>
        <dbReference type="ChEBI" id="CHEBI:57945"/>
        <dbReference type="ChEBI" id="CHEBI:65315"/>
        <dbReference type="ChEBI" id="CHEBI:74443"/>
    </reaction>
</comment>
<dbReference type="PANTHER" id="PTHR42907">
    <property type="entry name" value="FMN-LINKED OXIDOREDUCTASES SUPERFAMILY PROTEIN"/>
    <property type="match status" value="1"/>
</dbReference>
<dbReference type="GO" id="GO:0010181">
    <property type="term" value="F:FMN binding"/>
    <property type="evidence" value="ECO:0007669"/>
    <property type="project" value="UniProtKB-UniRule"/>
</dbReference>
<feature type="binding site" evidence="9 12">
    <location>
        <begin position="219"/>
        <end position="221"/>
    </location>
    <ligand>
        <name>FMN</name>
        <dbReference type="ChEBI" id="CHEBI:58210"/>
    </ligand>
</feature>
<evidence type="ECO:0000313" key="14">
    <source>
        <dbReference type="EMBL" id="AXA84769.1"/>
    </source>
</evidence>
<feature type="binding site" evidence="9 12">
    <location>
        <begin position="23"/>
        <end position="25"/>
    </location>
    <ligand>
        <name>FMN</name>
        <dbReference type="ChEBI" id="CHEBI:58210"/>
    </ligand>
</feature>
<evidence type="ECO:0000256" key="6">
    <source>
        <dbReference type="ARBA" id="ARBA00022857"/>
    </source>
</evidence>
<sequence length="353" mass="38468">MQMQPDPVATEASAYPWVLSVAPMMEWTDTHCRAFHRVLAPDARLYTEMVHANALIHGDRARLLAKDPSQHPLALQLGGSEPALLAQASRIAAEHGFDEINLNCGCPSDRVQAGRFGACLMREPQLVAGCVAAMVDAVPAGLPVTVKCRLGVDDDADYGRFRAFIDTVASAGCTHFIVHARNAWLKGLSPKENREVPPLKYDWAHRLKQERPDLRIELNGGIAGIDIASAQRGKVDGVMLGRAAYHDPYLLHRLDGLWSGRSEQPREVLLRRFRPYVEARLAEGLALKHITRHLLGLWHGAPGGRVFRQVLSAGAHLPGADWALLEQAMAAQAEVADAVGEAGRPGDESLRVG</sequence>
<evidence type="ECO:0000256" key="7">
    <source>
        <dbReference type="ARBA" id="ARBA00022884"/>
    </source>
</evidence>
<comment type="similarity">
    <text evidence="10">Belongs to the dus family.</text>
</comment>
<feature type="active site" description="Proton donor" evidence="9 11">
    <location>
        <position position="106"/>
    </location>
</feature>
<dbReference type="KEGG" id="lue:DCD74_08780"/>
<keyword evidence="15" id="KW-1185">Reference proteome</keyword>
<comment type="cofactor">
    <cofactor evidence="1 9 10 12">
        <name>FMN</name>
        <dbReference type="ChEBI" id="CHEBI:58210"/>
    </cofactor>
</comment>
<feature type="site" description="Interacts with tRNA; defines subfamily-specific binding signature" evidence="9">
    <location>
        <position position="191"/>
    </location>
</feature>
<comment type="catalytic activity">
    <reaction evidence="9">
        <text>5,6-dihydrouridine(20a) in tRNA + NADP(+) = uridine(20a) in tRNA + NADPH + H(+)</text>
        <dbReference type="Rhea" id="RHEA:53344"/>
        <dbReference type="Rhea" id="RHEA-COMP:13535"/>
        <dbReference type="Rhea" id="RHEA-COMP:13536"/>
        <dbReference type="ChEBI" id="CHEBI:15378"/>
        <dbReference type="ChEBI" id="CHEBI:57783"/>
        <dbReference type="ChEBI" id="CHEBI:58349"/>
        <dbReference type="ChEBI" id="CHEBI:65315"/>
        <dbReference type="ChEBI" id="CHEBI:74443"/>
    </reaction>
</comment>
<comment type="similarity">
    <text evidence="9">Belongs to the Dus family. DusA subfamily.</text>
</comment>
<dbReference type="EC" id="1.3.1.91" evidence="9"/>
<feature type="binding site" evidence="9 12">
    <location>
        <begin position="241"/>
        <end position="242"/>
    </location>
    <ligand>
        <name>FMN</name>
        <dbReference type="ChEBI" id="CHEBI:58210"/>
    </ligand>
</feature>
<feature type="binding site" evidence="9 12">
    <location>
        <position position="179"/>
    </location>
    <ligand>
        <name>FMN</name>
        <dbReference type="ChEBI" id="CHEBI:58210"/>
    </ligand>
</feature>
<dbReference type="NCBIfam" id="NF008774">
    <property type="entry name" value="PRK11815.1"/>
    <property type="match status" value="1"/>
</dbReference>
<dbReference type="HAMAP" id="MF_02041">
    <property type="entry name" value="DusA_subfam"/>
    <property type="match status" value="1"/>
</dbReference>
<keyword evidence="4 9" id="KW-0288">FMN</keyword>
<dbReference type="InterPro" id="IPR018517">
    <property type="entry name" value="tRNA_hU_synthase_CS"/>
</dbReference>
<dbReference type="InterPro" id="IPR035587">
    <property type="entry name" value="DUS-like_FMN-bd"/>
</dbReference>
<keyword evidence="5 9" id="KW-0819">tRNA processing</keyword>
<dbReference type="PANTHER" id="PTHR42907:SF1">
    <property type="entry name" value="FMN-LINKED OXIDOREDUCTASES SUPERFAMILY PROTEIN"/>
    <property type="match status" value="1"/>
</dbReference>
<comment type="function">
    <text evidence="9">Catalyzes the synthesis of 5,6-dihydrouridine (D), a modified base found in the D-loop of most tRNAs, via the reduction of the C5-C6 double bond in target uridines. Specifically modifies U20 and U20a in tRNAs.</text>
</comment>
<dbReference type="GO" id="GO:0102264">
    <property type="term" value="F:tRNA-dihydrouridine20 synthase activity"/>
    <property type="evidence" value="ECO:0007669"/>
    <property type="project" value="UniProtKB-EC"/>
</dbReference>
<feature type="site" description="Interacts with tRNA; defines subfamily-specific binding signature" evidence="9">
    <location>
        <position position="308"/>
    </location>
</feature>
<dbReference type="AlphaFoldDB" id="A0A344J6V9"/>
<organism evidence="14 15">
    <name type="scientific">Solilutibacter oculi</name>
    <dbReference type="NCBI Taxonomy" id="2698682"/>
    <lineage>
        <taxon>Bacteria</taxon>
        <taxon>Pseudomonadati</taxon>
        <taxon>Pseudomonadota</taxon>
        <taxon>Gammaproteobacteria</taxon>
        <taxon>Lysobacterales</taxon>
        <taxon>Lysobacteraceae</taxon>
        <taxon>Solilutibacter</taxon>
    </lineage>
</organism>
<evidence type="ECO:0000256" key="10">
    <source>
        <dbReference type="PIRNR" id="PIRNR006621"/>
    </source>
</evidence>
<keyword evidence="8 9" id="KW-0560">Oxidoreductase</keyword>
<comment type="catalytic activity">
    <reaction evidence="9">
        <text>5,6-dihydrouridine(20) in tRNA + NADP(+) = uridine(20) in tRNA + NADPH + H(+)</text>
        <dbReference type="Rhea" id="RHEA:53336"/>
        <dbReference type="Rhea" id="RHEA-COMP:13533"/>
        <dbReference type="Rhea" id="RHEA-COMP:13534"/>
        <dbReference type="ChEBI" id="CHEBI:15378"/>
        <dbReference type="ChEBI" id="CHEBI:57783"/>
        <dbReference type="ChEBI" id="CHEBI:58349"/>
        <dbReference type="ChEBI" id="CHEBI:65315"/>
        <dbReference type="ChEBI" id="CHEBI:74443"/>
        <dbReference type="EC" id="1.3.1.91"/>
    </reaction>
</comment>
<dbReference type="OrthoDB" id="9783413at2"/>
<feature type="binding site" evidence="9 12">
    <location>
        <position position="147"/>
    </location>
    <ligand>
        <name>FMN</name>
        <dbReference type="ChEBI" id="CHEBI:58210"/>
    </ligand>
</feature>
<evidence type="ECO:0000256" key="11">
    <source>
        <dbReference type="PIRSR" id="PIRSR006621-1"/>
    </source>
</evidence>
<dbReference type="EMBL" id="CP029556">
    <property type="protein sequence ID" value="AXA84769.1"/>
    <property type="molecule type" value="Genomic_DNA"/>
</dbReference>
<feature type="site" description="Interacts with tRNA; defines subfamily-specific binding signature" evidence="9">
    <location>
        <position position="305"/>
    </location>
</feature>
<keyword evidence="6 9" id="KW-0521">NADP</keyword>
<evidence type="ECO:0000256" key="8">
    <source>
        <dbReference type="ARBA" id="ARBA00023002"/>
    </source>
</evidence>
<keyword evidence="2 9" id="KW-0820">tRNA-binding</keyword>
<evidence type="ECO:0000256" key="4">
    <source>
        <dbReference type="ARBA" id="ARBA00022643"/>
    </source>
</evidence>
<proteinExistence type="inferred from homology"/>
<dbReference type="GO" id="GO:0000049">
    <property type="term" value="F:tRNA binding"/>
    <property type="evidence" value="ECO:0007669"/>
    <property type="project" value="UniProtKB-UniRule"/>
</dbReference>
<dbReference type="Proteomes" id="UP000251842">
    <property type="component" value="Chromosome"/>
</dbReference>
<evidence type="ECO:0000256" key="5">
    <source>
        <dbReference type="ARBA" id="ARBA00022694"/>
    </source>
</evidence>
<gene>
    <name evidence="9" type="primary">dusA</name>
    <name evidence="14" type="ORF">DCD74_08780</name>
</gene>
<protein>
    <recommendedName>
        <fullName evidence="9">tRNA-dihydrouridine(20/20a) synthase</fullName>
        <ecNumber evidence="9">1.3.1.91</ecNumber>
    </recommendedName>
    <alternativeName>
        <fullName evidence="9">U20-specific dihydrouridine synthase</fullName>
        <shortName evidence="9">U20-specific Dus</shortName>
    </alternativeName>
    <alternativeName>
        <fullName evidence="9">tRNA-dihydrouridine synthase A</fullName>
    </alternativeName>
</protein>
<dbReference type="InterPro" id="IPR001269">
    <property type="entry name" value="DUS_fam"/>
</dbReference>
<evidence type="ECO:0000256" key="12">
    <source>
        <dbReference type="PIRSR" id="PIRSR006621-2"/>
    </source>
</evidence>
<comment type="catalytic activity">
    <reaction evidence="9">
        <text>5,6-dihydrouridine(20) in tRNA + NAD(+) = uridine(20) in tRNA + NADH + H(+)</text>
        <dbReference type="Rhea" id="RHEA:53340"/>
        <dbReference type="Rhea" id="RHEA-COMP:13533"/>
        <dbReference type="Rhea" id="RHEA-COMP:13534"/>
        <dbReference type="ChEBI" id="CHEBI:15378"/>
        <dbReference type="ChEBI" id="CHEBI:57540"/>
        <dbReference type="ChEBI" id="CHEBI:57945"/>
        <dbReference type="ChEBI" id="CHEBI:65315"/>
        <dbReference type="ChEBI" id="CHEBI:74443"/>
        <dbReference type="EC" id="1.3.1.91"/>
    </reaction>
</comment>
<feature type="binding site" evidence="9 12">
    <location>
        <position position="76"/>
    </location>
    <ligand>
        <name>FMN</name>
        <dbReference type="ChEBI" id="CHEBI:58210"/>
    </ligand>
</feature>
<dbReference type="Gene3D" id="1.20.120.1460">
    <property type="match status" value="1"/>
</dbReference>
<evidence type="ECO:0000256" key="9">
    <source>
        <dbReference type="HAMAP-Rule" id="MF_02041"/>
    </source>
</evidence>
<evidence type="ECO:0000259" key="13">
    <source>
        <dbReference type="Pfam" id="PF01207"/>
    </source>
</evidence>
<dbReference type="InterPro" id="IPR013785">
    <property type="entry name" value="Aldolase_TIM"/>
</dbReference>
<feature type="domain" description="DUS-like FMN-binding" evidence="13">
    <location>
        <begin position="21"/>
        <end position="321"/>
    </location>
</feature>
<evidence type="ECO:0000313" key="15">
    <source>
        <dbReference type="Proteomes" id="UP000251842"/>
    </source>
</evidence>
<dbReference type="Pfam" id="PF01207">
    <property type="entry name" value="Dus"/>
    <property type="match status" value="1"/>
</dbReference>
<accession>A0A344J6V9</accession>
<dbReference type="InterPro" id="IPR004653">
    <property type="entry name" value="DusA"/>
</dbReference>
<dbReference type="SUPFAM" id="SSF51395">
    <property type="entry name" value="FMN-linked oxidoreductases"/>
    <property type="match status" value="1"/>
</dbReference>
<keyword evidence="12" id="KW-0547">Nucleotide-binding</keyword>
<dbReference type="RefSeq" id="WP_112926982.1">
    <property type="nucleotide sequence ID" value="NZ_CP029556.1"/>
</dbReference>